<keyword evidence="3" id="KW-0288">FMN</keyword>
<dbReference type="GO" id="GO:0010181">
    <property type="term" value="F:FMN binding"/>
    <property type="evidence" value="ECO:0007669"/>
    <property type="project" value="InterPro"/>
</dbReference>
<evidence type="ECO:0000256" key="4">
    <source>
        <dbReference type="ARBA" id="ARBA00038054"/>
    </source>
</evidence>
<evidence type="ECO:0000259" key="5">
    <source>
        <dbReference type="Pfam" id="PF01613"/>
    </source>
</evidence>
<evidence type="ECO:0000313" key="7">
    <source>
        <dbReference type="Proteomes" id="UP000291981"/>
    </source>
</evidence>
<comment type="cofactor">
    <cofactor evidence="1">
        <name>FMN</name>
        <dbReference type="ChEBI" id="CHEBI:58210"/>
    </cofactor>
</comment>
<dbReference type="EMBL" id="SGIU01000002">
    <property type="protein sequence ID" value="TAI46775.1"/>
    <property type="molecule type" value="Genomic_DNA"/>
</dbReference>
<dbReference type="PANTHER" id="PTHR33798">
    <property type="entry name" value="FLAVOPROTEIN OXYGENASE"/>
    <property type="match status" value="1"/>
</dbReference>
<keyword evidence="7" id="KW-1185">Reference proteome</keyword>
<protein>
    <submittedName>
        <fullName evidence="6">Flavin oxidoreductase</fullName>
    </submittedName>
</protein>
<dbReference type="InterPro" id="IPR012349">
    <property type="entry name" value="Split_barrel_FMN-bd"/>
</dbReference>
<dbReference type="InterPro" id="IPR002563">
    <property type="entry name" value="Flavin_Rdtase-like_dom"/>
</dbReference>
<name>A0A4Q8Q947_9FLAO</name>
<dbReference type="GO" id="GO:0016646">
    <property type="term" value="F:oxidoreductase activity, acting on the CH-NH group of donors, NAD or NADP as acceptor"/>
    <property type="evidence" value="ECO:0007669"/>
    <property type="project" value="UniProtKB-ARBA"/>
</dbReference>
<keyword evidence="2" id="KW-0285">Flavoprotein</keyword>
<evidence type="ECO:0000256" key="3">
    <source>
        <dbReference type="ARBA" id="ARBA00022643"/>
    </source>
</evidence>
<organism evidence="6 7">
    <name type="scientific">Flagellimonas allohymeniacidonis</name>
    <dbReference type="NCBI Taxonomy" id="2517819"/>
    <lineage>
        <taxon>Bacteria</taxon>
        <taxon>Pseudomonadati</taxon>
        <taxon>Bacteroidota</taxon>
        <taxon>Flavobacteriia</taxon>
        <taxon>Flavobacteriales</taxon>
        <taxon>Flavobacteriaceae</taxon>
        <taxon>Flagellimonas</taxon>
    </lineage>
</organism>
<comment type="similarity">
    <text evidence="4">Belongs to the flavoredoxin family.</text>
</comment>
<gene>
    <name evidence="6" type="ORF">EW142_08715</name>
</gene>
<accession>A0A4Q8Q947</accession>
<comment type="caution">
    <text evidence="6">The sequence shown here is derived from an EMBL/GenBank/DDBJ whole genome shotgun (WGS) entry which is preliminary data.</text>
</comment>
<dbReference type="Gene3D" id="2.30.110.10">
    <property type="entry name" value="Electron Transport, Fmn-binding Protein, Chain A"/>
    <property type="match status" value="1"/>
</dbReference>
<dbReference type="RefSeq" id="WP_130612788.1">
    <property type="nucleotide sequence ID" value="NZ_SGIU01000002.1"/>
</dbReference>
<dbReference type="AlphaFoldDB" id="A0A4Q8Q947"/>
<evidence type="ECO:0000256" key="1">
    <source>
        <dbReference type="ARBA" id="ARBA00001917"/>
    </source>
</evidence>
<dbReference type="Proteomes" id="UP000291981">
    <property type="component" value="Unassembled WGS sequence"/>
</dbReference>
<sequence length="217" mass="24465">MNYFSQHSLEHLPSRQRANLINTITGYKSANLIATRTPQGTTNLAIFNSVIHLGSNPALLGFVLRPLTIRRHTYDNLKATSCFTVNAITQEMYREAHHTSAKYPENESEFSMTSFTESYKDGFEAPYVQQSPIQIGCRYVNEYEIKENGCILMVGAVEHIYVVPGLLHEDHWAQLDRAKIMSVVGIDGYALPELEDRLAYARPNLTQKSILDGPQEG</sequence>
<evidence type="ECO:0000256" key="2">
    <source>
        <dbReference type="ARBA" id="ARBA00022630"/>
    </source>
</evidence>
<reference evidence="6 7" key="1">
    <citation type="submission" date="2019-02" db="EMBL/GenBank/DDBJ databases">
        <title>Draft genome sequence of Muricauda sp. 176CP4-71.</title>
        <authorList>
            <person name="Park J.-S."/>
        </authorList>
    </citation>
    <scope>NUCLEOTIDE SEQUENCE [LARGE SCALE GENOMIC DNA]</scope>
    <source>
        <strain evidence="6 7">176CP4-71</strain>
    </source>
</reference>
<dbReference type="PANTHER" id="PTHR33798:SF5">
    <property type="entry name" value="FLAVIN REDUCTASE LIKE DOMAIN-CONTAINING PROTEIN"/>
    <property type="match status" value="1"/>
</dbReference>
<dbReference type="SUPFAM" id="SSF50475">
    <property type="entry name" value="FMN-binding split barrel"/>
    <property type="match status" value="1"/>
</dbReference>
<dbReference type="OrthoDB" id="5293996at2"/>
<proteinExistence type="inferred from homology"/>
<evidence type="ECO:0000313" key="6">
    <source>
        <dbReference type="EMBL" id="TAI46775.1"/>
    </source>
</evidence>
<feature type="domain" description="Flavin reductase like" evidence="5">
    <location>
        <begin position="32"/>
        <end position="165"/>
    </location>
</feature>
<dbReference type="Pfam" id="PF01613">
    <property type="entry name" value="Flavin_Reduct"/>
    <property type="match status" value="1"/>
</dbReference>